<dbReference type="InterPro" id="IPR002347">
    <property type="entry name" value="SDR_fam"/>
</dbReference>
<dbReference type="Proteomes" id="UP000182062">
    <property type="component" value="Unassembled WGS sequence"/>
</dbReference>
<dbReference type="PANTHER" id="PTHR48107:SF7">
    <property type="entry name" value="RE15974P"/>
    <property type="match status" value="1"/>
</dbReference>
<gene>
    <name evidence="3" type="ORF">BHE18_17480</name>
</gene>
<accession>A0A1J6WKD2</accession>
<dbReference type="NCBIfam" id="NF009389">
    <property type="entry name" value="PRK12748.1"/>
    <property type="match status" value="1"/>
</dbReference>
<keyword evidence="2" id="KW-0560">Oxidoreductase</keyword>
<evidence type="ECO:0000313" key="4">
    <source>
        <dbReference type="Proteomes" id="UP000182062"/>
    </source>
</evidence>
<comment type="caution">
    <text evidence="3">The sequence shown here is derived from an EMBL/GenBank/DDBJ whole genome shotgun (WGS) entry which is preliminary data.</text>
</comment>
<keyword evidence="4" id="KW-1185">Reference proteome</keyword>
<reference evidence="3 4" key="1">
    <citation type="submission" date="2016-09" db="EMBL/GenBank/DDBJ databases">
        <title>Bacillus aquimaris SAMM genome sequence reveals colonization and biosurfactant production capacities.</title>
        <authorList>
            <person name="Waghmode S.R."/>
            <person name="Suryavanshi M.V."/>
        </authorList>
    </citation>
    <scope>NUCLEOTIDE SEQUENCE [LARGE SCALE GENOMIC DNA]</scope>
    <source>
        <strain evidence="3 4">SAMM</strain>
    </source>
</reference>
<name>A0A1J6WKD2_9BACI</name>
<dbReference type="OrthoDB" id="9803333at2"/>
<dbReference type="SUPFAM" id="SSF51735">
    <property type="entry name" value="NAD(P)-binding Rossmann-fold domains"/>
    <property type="match status" value="1"/>
</dbReference>
<protein>
    <submittedName>
        <fullName evidence="3">Oxidoreductase</fullName>
    </submittedName>
</protein>
<dbReference type="Pfam" id="PF13561">
    <property type="entry name" value="adh_short_C2"/>
    <property type="match status" value="1"/>
</dbReference>
<organism evidence="3 4">
    <name type="scientific">Rossellomorea aquimaris</name>
    <dbReference type="NCBI Taxonomy" id="189382"/>
    <lineage>
        <taxon>Bacteria</taxon>
        <taxon>Bacillati</taxon>
        <taxon>Bacillota</taxon>
        <taxon>Bacilli</taxon>
        <taxon>Bacillales</taxon>
        <taxon>Bacillaceae</taxon>
        <taxon>Rossellomorea</taxon>
    </lineage>
</organism>
<evidence type="ECO:0000256" key="1">
    <source>
        <dbReference type="ARBA" id="ARBA00006484"/>
    </source>
</evidence>
<evidence type="ECO:0000256" key="2">
    <source>
        <dbReference type="ARBA" id="ARBA00023002"/>
    </source>
</evidence>
<dbReference type="PANTHER" id="PTHR48107">
    <property type="entry name" value="NADPH-DEPENDENT ALDEHYDE REDUCTASE-LIKE PROTEIN, CHLOROPLASTIC-RELATED"/>
    <property type="match status" value="1"/>
</dbReference>
<dbReference type="GO" id="GO:0016614">
    <property type="term" value="F:oxidoreductase activity, acting on CH-OH group of donors"/>
    <property type="evidence" value="ECO:0007669"/>
    <property type="project" value="UniProtKB-ARBA"/>
</dbReference>
<sequence>MNSLQGKTAIVTGASRSNGIGTAICLALAEAGADIFFTHWIPFDETAGNGLEREWPEKLKGKLLQMGVRASHMEADLENDLTPGRIIDAVRESLGTPHILINNATYCAPSNFRTLDTAILDKHYNVNNRGTLMLSVEFAKAFEKAYPVRGEGRIIHLVSGGPDPDNLAYIATKGALKAITPPLATGLAPLGITVNSVDPGPTDSGWIDEDLAKTFLPMFPMGRLGLPEDAAKLIRFLASGESQWVTGQIIESNGGFLGK</sequence>
<dbReference type="RefSeq" id="WP_071620132.1">
    <property type="nucleotide sequence ID" value="NZ_MINN01000128.1"/>
</dbReference>
<proteinExistence type="inferred from homology"/>
<comment type="similarity">
    <text evidence="1">Belongs to the short-chain dehydrogenases/reductases (SDR) family.</text>
</comment>
<dbReference type="Gene3D" id="3.40.50.720">
    <property type="entry name" value="NAD(P)-binding Rossmann-like Domain"/>
    <property type="match status" value="1"/>
</dbReference>
<dbReference type="PRINTS" id="PR00081">
    <property type="entry name" value="GDHRDH"/>
</dbReference>
<dbReference type="InterPro" id="IPR036291">
    <property type="entry name" value="NAD(P)-bd_dom_sf"/>
</dbReference>
<dbReference type="AlphaFoldDB" id="A0A1J6WKD2"/>
<dbReference type="EMBL" id="MINN01000128">
    <property type="protein sequence ID" value="OIU68707.1"/>
    <property type="molecule type" value="Genomic_DNA"/>
</dbReference>
<evidence type="ECO:0000313" key="3">
    <source>
        <dbReference type="EMBL" id="OIU68707.1"/>
    </source>
</evidence>